<reference evidence="1 2" key="1">
    <citation type="journal article" date="2013" name="Stand. Genomic Sci.">
        <title>Genomic Encyclopedia of Type Strains, Phase I: The one thousand microbial genomes (KMG-I) project.</title>
        <authorList>
            <person name="Kyrpides N.C."/>
            <person name="Woyke T."/>
            <person name="Eisen J.A."/>
            <person name="Garrity G."/>
            <person name="Lilburn T.G."/>
            <person name="Beck B.J."/>
            <person name="Whitman W.B."/>
            <person name="Hugenholtz P."/>
            <person name="Klenk H.P."/>
        </authorList>
    </citation>
    <scope>NUCLEOTIDE SEQUENCE [LARGE SCALE GENOMIC DNA]</scope>
    <source>
        <strain evidence="1 2">DSM 13484</strain>
    </source>
</reference>
<evidence type="ECO:0000313" key="2">
    <source>
        <dbReference type="Proteomes" id="UP000316778"/>
    </source>
</evidence>
<sequence>MIRKIALTLTLTGICYALKAQNIDDALRYSTTNIGGSSRVQSIGGAAGSLGGDYSSMFVNPAGVAFFKTSEAAFSFGFQNVSNEGTYLGSTASDNKGNLYINSGAFIFGGTKKRASSKWQNFSFGIGVNRLNNYNEMVYYRGLNTQSSISYNYAGEVNGITNPDQISQDPRFAHSADLAYNTYLIEPFLDDNNQPDGGWYSLAQEVVDEGGGIMQENSIRTEGSAYEVNLSFGGNYNDQLYIGGSLNMPTYRYERTKTFTETNTTRPGALLNYFDVTEDLKTEGVGFNTKLGVIYRPIAPLRLGLTFASPTWASFTDTYVTSMLTSTTDQGVVTANSTETNNGYADESRYNVTTPWKGTASASYIFRPAGGDMTKPSGFISVDYEYMDYAAMKMKMKNGGSSDQEESNARNQAIDATYQAVSNFRVGGELKLNIFAIRAGFAYYGNPYQDSNLDGARTFYTGGLGYRNKGIYIDLALVYGNNTRMDQPYTMMENQLNIPSPPPAEIKSSVTNVTATVGFKF</sequence>
<dbReference type="Proteomes" id="UP000316778">
    <property type="component" value="Unassembled WGS sequence"/>
</dbReference>
<dbReference type="SUPFAM" id="SSF56935">
    <property type="entry name" value="Porins"/>
    <property type="match status" value="1"/>
</dbReference>
<protein>
    <recommendedName>
        <fullName evidence="3">Outer membrane protein transport protein (OMPP1/FadL/TodX)</fullName>
    </recommendedName>
</protein>
<accession>A0A562T654</accession>
<keyword evidence="2" id="KW-1185">Reference proteome</keyword>
<dbReference type="AlphaFoldDB" id="A0A562T654"/>
<dbReference type="EMBL" id="VLLG01000003">
    <property type="protein sequence ID" value="TWI88833.1"/>
    <property type="molecule type" value="Genomic_DNA"/>
</dbReference>
<proteinExistence type="predicted"/>
<dbReference type="RefSeq" id="WP_145714701.1">
    <property type="nucleotide sequence ID" value="NZ_BAAAFY010000001.1"/>
</dbReference>
<gene>
    <name evidence="1" type="ORF">LX66_2920</name>
</gene>
<evidence type="ECO:0008006" key="3">
    <source>
        <dbReference type="Google" id="ProtNLM"/>
    </source>
</evidence>
<organism evidence="1 2">
    <name type="scientific">Chitinophaga japonensis</name>
    <name type="common">Flexibacter japonensis</name>
    <dbReference type="NCBI Taxonomy" id="104662"/>
    <lineage>
        <taxon>Bacteria</taxon>
        <taxon>Pseudomonadati</taxon>
        <taxon>Bacteroidota</taxon>
        <taxon>Chitinophagia</taxon>
        <taxon>Chitinophagales</taxon>
        <taxon>Chitinophagaceae</taxon>
        <taxon>Chitinophaga</taxon>
    </lineage>
</organism>
<evidence type="ECO:0000313" key="1">
    <source>
        <dbReference type="EMBL" id="TWI88833.1"/>
    </source>
</evidence>
<dbReference type="Gene3D" id="2.40.160.60">
    <property type="entry name" value="Outer membrane protein transport protein (OMPP1/FadL/TodX)"/>
    <property type="match status" value="1"/>
</dbReference>
<dbReference type="OrthoDB" id="9765571at2"/>
<name>A0A562T654_CHIJA</name>
<comment type="caution">
    <text evidence="1">The sequence shown here is derived from an EMBL/GenBank/DDBJ whole genome shotgun (WGS) entry which is preliminary data.</text>
</comment>